<dbReference type="AlphaFoldDB" id="A0AAX3MTN3"/>
<reference evidence="9" key="1">
    <citation type="submission" date="2023-02" db="EMBL/GenBank/DDBJ databases">
        <title>Pathogen: clinical or host-associated sample.</title>
        <authorList>
            <person name="Hergert J."/>
            <person name="Casey R."/>
            <person name="Wagner J."/>
            <person name="Young E.L."/>
            <person name="Oakeson K.F."/>
        </authorList>
    </citation>
    <scope>NUCLEOTIDE SEQUENCE</scope>
    <source>
        <strain evidence="9">2022CK-00830</strain>
    </source>
</reference>
<accession>A0AAX3MTN3</accession>
<comment type="similarity">
    <text evidence="2">Belongs to the ATP-dependent AMP-binding enzyme family.</text>
</comment>
<dbReference type="InterPro" id="IPR023213">
    <property type="entry name" value="CAT-like_dom_sf"/>
</dbReference>
<dbReference type="InterPro" id="IPR006162">
    <property type="entry name" value="Ppantetheine_attach_site"/>
</dbReference>
<dbReference type="SUPFAM" id="SSF52777">
    <property type="entry name" value="CoA-dependent acyltransferases"/>
    <property type="match status" value="1"/>
</dbReference>
<proteinExistence type="inferred from homology"/>
<dbReference type="GO" id="GO:0005829">
    <property type="term" value="C:cytosol"/>
    <property type="evidence" value="ECO:0007669"/>
    <property type="project" value="TreeGrafter"/>
</dbReference>
<dbReference type="NCBIfam" id="TIGR01733">
    <property type="entry name" value="AA-adenyl-dom"/>
    <property type="match status" value="1"/>
</dbReference>
<dbReference type="Pfam" id="PF00550">
    <property type="entry name" value="PP-binding"/>
    <property type="match status" value="1"/>
</dbReference>
<dbReference type="SUPFAM" id="SSF47336">
    <property type="entry name" value="ACP-like"/>
    <property type="match status" value="1"/>
</dbReference>
<gene>
    <name evidence="9" type="ORF">PUW23_15715</name>
</gene>
<dbReference type="Proteomes" id="UP001220962">
    <property type="component" value="Chromosome"/>
</dbReference>
<sequence length="817" mass="93819">MIIKLSSLNFMPDQERRRLLHDFNDTVADYPREMTIHSLFERQVQKSGSRIALKFEEQQLTYDQLNSRAEELAEVLRSRQIKPNQIVGILCPRTMDMVISILAVLKAGGAYMPIDTEYPADRISYMLEDSGAVLCIAQDHSLVPEGMDIPVVNPKESPILSSYDQTGVQHHMSAPSDLAYIIYTSGSTGKPKGVMIEHRNVVRLLFNDRNLFDFAEKDVWTLFHSFCFDFSVWEMYGALLYGGTLVIVPPAVSREPAKFLNLLQVEKVTVLNQTPTAFYQMAKLALTVQESSLKVRTVIFGGEALQPAMLADFQQQFPNTMLINMYGITETTVHVTYKEIGMKEINNRVSNIGKPIPTLQIYILDDKRELVPIGVEGEIYVAGDGVARGYINRPELTEARFVTLPILPGVRVYRTGDLARWSMDGELEYLGRMDHQVKIRGYRIELGEIESRLLQIEGIQHAVVTVKKDRFNEDKLCAYYVSERSQQAGELRKQLSLHLPQYMLPAHFFHMPEIPMTINNKVDVKRLPTPGAVSELNQTDCLVLPESPIEENMLRIWQELLHQANMGVESNYFELGGDSIRAIELISMMNKELGTSMEIIDLYRYPTIRSLVRNGHLTNSMDEEKRKMEVKLIEQKKEWMESPQYRSFLPQHVLDLFPMSDIQQGMVFHYIQHQGEGVYHDQFIYRINGLRITASMLHEVMNELAGRHPMLRTGFNISDFPEPVQYICEYIDFEVKEVQLISSDVESEITAYLRKDREHPFDINQAPLWRIVLFTSNEETYIGWIFHHAILDGWSVAVFISELLNLCGMLREEEVIA</sequence>
<dbReference type="PRINTS" id="PR00154">
    <property type="entry name" value="AMPBINDING"/>
</dbReference>
<keyword evidence="5" id="KW-0436">Ligase</keyword>
<dbReference type="PROSITE" id="PS00012">
    <property type="entry name" value="PHOSPHOPANTETHEINE"/>
    <property type="match status" value="1"/>
</dbReference>
<evidence type="ECO:0000256" key="2">
    <source>
        <dbReference type="ARBA" id="ARBA00006432"/>
    </source>
</evidence>
<dbReference type="PANTHER" id="PTHR45527">
    <property type="entry name" value="NONRIBOSOMAL PEPTIDE SYNTHETASE"/>
    <property type="match status" value="1"/>
</dbReference>
<evidence type="ECO:0000313" key="9">
    <source>
        <dbReference type="EMBL" id="WDH80980.1"/>
    </source>
</evidence>
<dbReference type="CDD" id="cd17643">
    <property type="entry name" value="A_NRPS_Cytc1-like"/>
    <property type="match status" value="1"/>
</dbReference>
<feature type="domain" description="Carrier" evidence="8">
    <location>
        <begin position="544"/>
        <end position="619"/>
    </location>
</feature>
<dbReference type="FunFam" id="3.40.50.980:FF:000002">
    <property type="entry name" value="Enterobactin synthetase component F"/>
    <property type="match status" value="1"/>
</dbReference>
<dbReference type="Gene3D" id="3.30.559.10">
    <property type="entry name" value="Chloramphenicol acetyltransferase-like domain"/>
    <property type="match status" value="1"/>
</dbReference>
<dbReference type="GO" id="GO:0031177">
    <property type="term" value="F:phosphopantetheine binding"/>
    <property type="evidence" value="ECO:0007669"/>
    <property type="project" value="TreeGrafter"/>
</dbReference>
<evidence type="ECO:0000256" key="6">
    <source>
        <dbReference type="ARBA" id="ARBA00023194"/>
    </source>
</evidence>
<dbReference type="Pfam" id="PF13193">
    <property type="entry name" value="AMP-binding_C"/>
    <property type="match status" value="1"/>
</dbReference>
<protein>
    <submittedName>
        <fullName evidence="9">Amino acid adenylation domain-containing protein</fullName>
    </submittedName>
</protein>
<dbReference type="InterPro" id="IPR045851">
    <property type="entry name" value="AMP-bd_C_sf"/>
</dbReference>
<dbReference type="InterPro" id="IPR000873">
    <property type="entry name" value="AMP-dep_synth/lig_dom"/>
</dbReference>
<dbReference type="InterPro" id="IPR042099">
    <property type="entry name" value="ANL_N_sf"/>
</dbReference>
<evidence type="ECO:0000256" key="4">
    <source>
        <dbReference type="ARBA" id="ARBA00022553"/>
    </source>
</evidence>
<evidence type="ECO:0000256" key="1">
    <source>
        <dbReference type="ARBA" id="ARBA00001957"/>
    </source>
</evidence>
<dbReference type="RefSeq" id="WP_274358786.1">
    <property type="nucleotide sequence ID" value="NZ_CP118101.1"/>
</dbReference>
<evidence type="ECO:0000256" key="3">
    <source>
        <dbReference type="ARBA" id="ARBA00022450"/>
    </source>
</evidence>
<name>A0AAX3MTN3_9BACL</name>
<evidence type="ECO:0000256" key="7">
    <source>
        <dbReference type="ARBA" id="ARBA00023268"/>
    </source>
</evidence>
<dbReference type="FunFam" id="3.40.50.12780:FF:000012">
    <property type="entry name" value="Non-ribosomal peptide synthetase"/>
    <property type="match status" value="1"/>
</dbReference>
<evidence type="ECO:0000313" key="10">
    <source>
        <dbReference type="Proteomes" id="UP001220962"/>
    </source>
</evidence>
<dbReference type="InterPro" id="IPR001242">
    <property type="entry name" value="Condensation_dom"/>
</dbReference>
<dbReference type="Pfam" id="PF00668">
    <property type="entry name" value="Condensation"/>
    <property type="match status" value="1"/>
</dbReference>
<dbReference type="FunFam" id="3.40.50.980:FF:000001">
    <property type="entry name" value="Non-ribosomal peptide synthetase"/>
    <property type="match status" value="1"/>
</dbReference>
<dbReference type="GO" id="GO:0017000">
    <property type="term" value="P:antibiotic biosynthetic process"/>
    <property type="evidence" value="ECO:0007669"/>
    <property type="project" value="UniProtKB-KW"/>
</dbReference>
<dbReference type="GO" id="GO:0043041">
    <property type="term" value="P:amino acid activation for nonribosomal peptide biosynthetic process"/>
    <property type="evidence" value="ECO:0007669"/>
    <property type="project" value="TreeGrafter"/>
</dbReference>
<dbReference type="PROSITE" id="PS50075">
    <property type="entry name" value="CARRIER"/>
    <property type="match status" value="1"/>
</dbReference>
<dbReference type="GO" id="GO:0044550">
    <property type="term" value="P:secondary metabolite biosynthetic process"/>
    <property type="evidence" value="ECO:0007669"/>
    <property type="project" value="UniProtKB-ARBA"/>
</dbReference>
<organism evidence="9 10">
    <name type="scientific">Paenibacillus urinalis</name>
    <dbReference type="NCBI Taxonomy" id="521520"/>
    <lineage>
        <taxon>Bacteria</taxon>
        <taxon>Bacillati</taxon>
        <taxon>Bacillota</taxon>
        <taxon>Bacilli</taxon>
        <taxon>Bacillales</taxon>
        <taxon>Paenibacillaceae</taxon>
        <taxon>Paenibacillus</taxon>
    </lineage>
</organism>
<dbReference type="Gene3D" id="1.10.1200.10">
    <property type="entry name" value="ACP-like"/>
    <property type="match status" value="1"/>
</dbReference>
<dbReference type="FunFam" id="2.30.38.10:FF:000001">
    <property type="entry name" value="Non-ribosomal peptide synthetase PvdI"/>
    <property type="match status" value="1"/>
</dbReference>
<dbReference type="InterPro" id="IPR020845">
    <property type="entry name" value="AMP-binding_CS"/>
</dbReference>
<dbReference type="FunFam" id="3.30.300.30:FF:000010">
    <property type="entry name" value="Enterobactin synthetase component F"/>
    <property type="match status" value="1"/>
</dbReference>
<keyword evidence="4" id="KW-0597">Phosphoprotein</keyword>
<evidence type="ECO:0000259" key="8">
    <source>
        <dbReference type="PROSITE" id="PS50075"/>
    </source>
</evidence>
<dbReference type="InterPro" id="IPR036736">
    <property type="entry name" value="ACP-like_sf"/>
</dbReference>
<keyword evidence="7" id="KW-0511">Multifunctional enzyme</keyword>
<comment type="cofactor">
    <cofactor evidence="1">
        <name>pantetheine 4'-phosphate</name>
        <dbReference type="ChEBI" id="CHEBI:47942"/>
    </cofactor>
</comment>
<dbReference type="Gene3D" id="3.40.50.12780">
    <property type="entry name" value="N-terminal domain of ligase-like"/>
    <property type="match status" value="1"/>
</dbReference>
<dbReference type="PROSITE" id="PS00455">
    <property type="entry name" value="AMP_BINDING"/>
    <property type="match status" value="1"/>
</dbReference>
<keyword evidence="6" id="KW-0045">Antibiotic biosynthesis</keyword>
<dbReference type="EMBL" id="CP118101">
    <property type="protein sequence ID" value="WDH80980.1"/>
    <property type="molecule type" value="Genomic_DNA"/>
</dbReference>
<dbReference type="GO" id="GO:0008610">
    <property type="term" value="P:lipid biosynthetic process"/>
    <property type="evidence" value="ECO:0007669"/>
    <property type="project" value="UniProtKB-ARBA"/>
</dbReference>
<dbReference type="Pfam" id="PF00501">
    <property type="entry name" value="AMP-binding"/>
    <property type="match status" value="1"/>
</dbReference>
<dbReference type="GO" id="GO:0016874">
    <property type="term" value="F:ligase activity"/>
    <property type="evidence" value="ECO:0007669"/>
    <property type="project" value="UniProtKB-KW"/>
</dbReference>
<keyword evidence="3" id="KW-0596">Phosphopantetheine</keyword>
<evidence type="ECO:0000256" key="5">
    <source>
        <dbReference type="ARBA" id="ARBA00022598"/>
    </source>
</evidence>
<dbReference type="InterPro" id="IPR009081">
    <property type="entry name" value="PP-bd_ACP"/>
</dbReference>
<dbReference type="Gene3D" id="3.30.300.30">
    <property type="match status" value="1"/>
</dbReference>
<dbReference type="InterPro" id="IPR010071">
    <property type="entry name" value="AA_adenyl_dom"/>
</dbReference>
<dbReference type="InterPro" id="IPR025110">
    <property type="entry name" value="AMP-bd_C"/>
</dbReference>
<dbReference type="PANTHER" id="PTHR45527:SF14">
    <property type="entry name" value="PLIPASTATIN SYNTHASE SUBUNIT B"/>
    <property type="match status" value="1"/>
</dbReference>
<dbReference type="InterPro" id="IPR020459">
    <property type="entry name" value="AMP-binding"/>
</dbReference>
<dbReference type="SUPFAM" id="SSF56801">
    <property type="entry name" value="Acetyl-CoA synthetase-like"/>
    <property type="match status" value="1"/>
</dbReference>